<name>A0A1L6MWL2_9BACT</name>
<dbReference type="Proteomes" id="UP000185544">
    <property type="component" value="Chromosome"/>
</dbReference>
<dbReference type="EMBL" id="CP016908">
    <property type="protein sequence ID" value="APR99949.1"/>
    <property type="molecule type" value="Genomic_DNA"/>
</dbReference>
<sequence length="69" mass="7941">MSSDLQFIPKDNYIPKDLPEIKPFCQELLAYHLEDVIVPLPSRSEQEPGSLRAEKRKPLLCKKLSGFWG</sequence>
<keyword evidence="2" id="KW-1185">Reference proteome</keyword>
<dbReference type="KEGG" id="pabo:BCY86_04075"/>
<proteinExistence type="predicted"/>
<dbReference type="STRING" id="1882918.BCY86_04075"/>
<evidence type="ECO:0000313" key="2">
    <source>
        <dbReference type="Proteomes" id="UP000185544"/>
    </source>
</evidence>
<protein>
    <submittedName>
        <fullName evidence="1">Uncharacterized protein</fullName>
    </submittedName>
</protein>
<evidence type="ECO:0000313" key="1">
    <source>
        <dbReference type="EMBL" id="APR99949.1"/>
    </source>
</evidence>
<gene>
    <name evidence="1" type="ORF">BCY86_04075</name>
</gene>
<reference evidence="1 2" key="1">
    <citation type="submission" date="2016-08" db="EMBL/GenBank/DDBJ databases">
        <title>Identification and validation of antigenic proteins from Pajaroellobacter abortibovis using de-novo genome sequence assembly and reverse vaccinology.</title>
        <authorList>
            <person name="Welly B.T."/>
            <person name="Miller M.R."/>
            <person name="Stott J.L."/>
            <person name="Blanchard M.T."/>
            <person name="Islas-Trejo A.D."/>
            <person name="O'Rourke S.M."/>
            <person name="Young A.E."/>
            <person name="Medrano J.F."/>
            <person name="Van Eenennaam A.L."/>
        </authorList>
    </citation>
    <scope>NUCLEOTIDE SEQUENCE [LARGE SCALE GENOMIC DNA]</scope>
    <source>
        <strain evidence="1 2">BTF92-0548A/99-0131</strain>
    </source>
</reference>
<dbReference type="AlphaFoldDB" id="A0A1L6MWL2"/>
<organism evidence="1 2">
    <name type="scientific">Pajaroellobacter abortibovis</name>
    <dbReference type="NCBI Taxonomy" id="1882918"/>
    <lineage>
        <taxon>Bacteria</taxon>
        <taxon>Pseudomonadati</taxon>
        <taxon>Myxococcota</taxon>
        <taxon>Polyangia</taxon>
        <taxon>Polyangiales</taxon>
        <taxon>Polyangiaceae</taxon>
    </lineage>
</organism>
<accession>A0A1L6MWL2</accession>